<evidence type="ECO:0000313" key="3">
    <source>
        <dbReference type="EMBL" id="KAH7176361.1"/>
    </source>
</evidence>
<evidence type="ECO:0000256" key="1">
    <source>
        <dbReference type="SAM" id="MobiDB-lite"/>
    </source>
</evidence>
<evidence type="ECO:0000256" key="2">
    <source>
        <dbReference type="SAM" id="SignalP"/>
    </source>
</evidence>
<accession>A0A9P9FW15</accession>
<protein>
    <submittedName>
        <fullName evidence="3">Uncharacterized protein</fullName>
    </submittedName>
</protein>
<dbReference type="AlphaFoldDB" id="A0A9P9FW15"/>
<evidence type="ECO:0000313" key="4">
    <source>
        <dbReference type="Proteomes" id="UP000738349"/>
    </source>
</evidence>
<keyword evidence="4" id="KW-1185">Reference proteome</keyword>
<keyword evidence="2" id="KW-0732">Signal</keyword>
<feature type="signal peptide" evidence="2">
    <location>
        <begin position="1"/>
        <end position="19"/>
    </location>
</feature>
<dbReference type="Proteomes" id="UP000738349">
    <property type="component" value="Unassembled WGS sequence"/>
</dbReference>
<feature type="region of interest" description="Disordered" evidence="1">
    <location>
        <begin position="227"/>
        <end position="257"/>
    </location>
</feature>
<reference evidence="3" key="1">
    <citation type="journal article" date="2021" name="Nat. Commun.">
        <title>Genetic determinants of endophytism in the Arabidopsis root mycobiome.</title>
        <authorList>
            <person name="Mesny F."/>
            <person name="Miyauchi S."/>
            <person name="Thiergart T."/>
            <person name="Pickel B."/>
            <person name="Atanasova L."/>
            <person name="Karlsson M."/>
            <person name="Huettel B."/>
            <person name="Barry K.W."/>
            <person name="Haridas S."/>
            <person name="Chen C."/>
            <person name="Bauer D."/>
            <person name="Andreopoulos W."/>
            <person name="Pangilinan J."/>
            <person name="LaButti K."/>
            <person name="Riley R."/>
            <person name="Lipzen A."/>
            <person name="Clum A."/>
            <person name="Drula E."/>
            <person name="Henrissat B."/>
            <person name="Kohler A."/>
            <person name="Grigoriev I.V."/>
            <person name="Martin F.M."/>
            <person name="Hacquard S."/>
        </authorList>
    </citation>
    <scope>NUCLEOTIDE SEQUENCE</scope>
    <source>
        <strain evidence="3">MPI-CAGE-AT-0147</strain>
    </source>
</reference>
<dbReference type="OrthoDB" id="5431405at2759"/>
<sequence>MKSSFAMLALVASLGEVSATFGKWKDASKYTTPGNSNNQCDDTQKGGWNWDDLDVGNFDSYNDWNFSGGWSCQQDSRKRSLDGRTFGKSISGSCGSDASTAPSFSCGSSGNSVSSFSVKTFDIRVEFDCRMEFHYEMNDGSTCKQSADCSSEGTTIDNTQCGGAKKVTFVYPVQDKPKSNCEIEIPSIDFDCDDSDTTSTVPVVEQSSTIPYGSGETSTVPYGGETSSIPVGQDTTVPYGGETTSVPVEGETTTPYG</sequence>
<feature type="non-terminal residue" evidence="3">
    <location>
        <position position="257"/>
    </location>
</feature>
<feature type="chain" id="PRO_5040360625" evidence="2">
    <location>
        <begin position="20"/>
        <end position="257"/>
    </location>
</feature>
<name>A0A9P9FW15_9HYPO</name>
<gene>
    <name evidence="3" type="ORF">EDB81DRAFT_624776</name>
</gene>
<organism evidence="3 4">
    <name type="scientific">Dactylonectria macrodidyma</name>
    <dbReference type="NCBI Taxonomy" id="307937"/>
    <lineage>
        <taxon>Eukaryota</taxon>
        <taxon>Fungi</taxon>
        <taxon>Dikarya</taxon>
        <taxon>Ascomycota</taxon>
        <taxon>Pezizomycotina</taxon>
        <taxon>Sordariomycetes</taxon>
        <taxon>Hypocreomycetidae</taxon>
        <taxon>Hypocreales</taxon>
        <taxon>Nectriaceae</taxon>
        <taxon>Dactylonectria</taxon>
    </lineage>
</organism>
<proteinExistence type="predicted"/>
<dbReference type="EMBL" id="JAGMUV010000001">
    <property type="protein sequence ID" value="KAH7176361.1"/>
    <property type="molecule type" value="Genomic_DNA"/>
</dbReference>
<comment type="caution">
    <text evidence="3">The sequence shown here is derived from an EMBL/GenBank/DDBJ whole genome shotgun (WGS) entry which is preliminary data.</text>
</comment>